<dbReference type="PANTHER" id="PTHR33840:SF1">
    <property type="entry name" value="TLE1 PHOSPHOLIPASE DOMAIN-CONTAINING PROTEIN"/>
    <property type="match status" value="1"/>
</dbReference>
<organism evidence="2 3">
    <name type="scientific">Candidatus Accumulibacter proximus</name>
    <dbReference type="NCBI Taxonomy" id="2954385"/>
    <lineage>
        <taxon>Bacteria</taxon>
        <taxon>Pseudomonadati</taxon>
        <taxon>Pseudomonadota</taxon>
        <taxon>Betaproteobacteria</taxon>
        <taxon>Candidatus Accumulibacter</taxon>
    </lineage>
</organism>
<reference evidence="2 3" key="1">
    <citation type="submission" date="2020-10" db="EMBL/GenBank/DDBJ databases">
        <title>Connecting structure to function with the recovery of over 1000 high-quality activated sludge metagenome-assembled genomes encoding full-length rRNA genes using long-read sequencing.</title>
        <authorList>
            <person name="Singleton C.M."/>
            <person name="Petriglieri F."/>
            <person name="Kristensen J.M."/>
            <person name="Kirkegaard R.H."/>
            <person name="Michaelsen T.Y."/>
            <person name="Andersen M.H."/>
            <person name="Karst S.M."/>
            <person name="Dueholm M.S."/>
            <person name="Nielsen P.H."/>
            <person name="Albertsen M."/>
        </authorList>
    </citation>
    <scope>NUCLEOTIDE SEQUENCE [LARGE SCALE GENOMIC DNA]</scope>
    <source>
        <strain evidence="2">EsbW_18-Q3-R4-48_BATAC.285</strain>
    </source>
</reference>
<evidence type="ECO:0000259" key="1">
    <source>
        <dbReference type="Pfam" id="PF09994"/>
    </source>
</evidence>
<name>A0A935Q0N2_9PROT</name>
<dbReference type="EMBL" id="JADJMH010000014">
    <property type="protein sequence ID" value="MBK7675919.1"/>
    <property type="molecule type" value="Genomic_DNA"/>
</dbReference>
<proteinExistence type="predicted"/>
<protein>
    <submittedName>
        <fullName evidence="2">DUF2235 domain-containing protein</fullName>
    </submittedName>
</protein>
<comment type="caution">
    <text evidence="2">The sequence shown here is derived from an EMBL/GenBank/DDBJ whole genome shotgun (WGS) entry which is preliminary data.</text>
</comment>
<gene>
    <name evidence="2" type="ORF">IPJ27_14850</name>
</gene>
<sequence>MPRNLVVCSDGTWCTPEQEMGALPCPTNVVKLHNLCVADDRQLTYYHPGVGAEGTLLERVLGGGIGVGLTRNILSAYRWLCDHYHSGDLIYLFGFSRGAYTVRSLGGFVARCGLLDLSGKSDRQAWNAIQRAYDRGYRKREAASKWSAGCSFLRGDLPDGGVGIHLIGVWDTVGSLGVPDDLVLLDQLLDDPRNYRFHDTELSALVRHGRHALAMDEQRASFAPTLWTGGQRPADGSLLQLWFAGTHSDVGGGYAECGLSDGALQWMIDEATALGLRINPLLASQLAPDPRGLLHDSTTGVWKHLRTLPRATPCVAAGSVGSELAPQVWERHQVPPLTQAPYWPTRVLAAGDSASVAVYARQHWNTTGLHLAAGVSYDLSASGEWLDSNIACGPAGARDGKFKIGEVAYLFGNALGEAEEIYKRVTGKQGTDWWGSRRCEDAPWFALIGMIANQPNIDASGTPIEGETFVIGKGRRLTPKRSGYLYCYANDAWKFYANNRGHVTLSVSRR</sequence>
<dbReference type="AlphaFoldDB" id="A0A935Q0N2"/>
<evidence type="ECO:0000313" key="2">
    <source>
        <dbReference type="EMBL" id="MBK7675919.1"/>
    </source>
</evidence>
<accession>A0A935Q0N2</accession>
<dbReference type="Proteomes" id="UP000697998">
    <property type="component" value="Unassembled WGS sequence"/>
</dbReference>
<evidence type="ECO:0000313" key="3">
    <source>
        <dbReference type="Proteomes" id="UP000697998"/>
    </source>
</evidence>
<dbReference type="PANTHER" id="PTHR33840">
    <property type="match status" value="1"/>
</dbReference>
<feature type="domain" description="T6SS Phospholipase effector Tle1-like catalytic" evidence="1">
    <location>
        <begin position="3"/>
        <end position="270"/>
    </location>
</feature>
<dbReference type="InterPro" id="IPR018712">
    <property type="entry name" value="Tle1-like_cat"/>
</dbReference>
<dbReference type="Gene3D" id="2.60.120.430">
    <property type="entry name" value="Galactose-binding lectin"/>
    <property type="match status" value="1"/>
</dbReference>
<dbReference type="Pfam" id="PF09994">
    <property type="entry name" value="T6SS_Tle1-like_cat"/>
    <property type="match status" value="1"/>
</dbReference>